<dbReference type="InterPro" id="IPR004911">
    <property type="entry name" value="Interferon-induced_GILT"/>
</dbReference>
<evidence type="ECO:0000256" key="2">
    <source>
        <dbReference type="ARBA" id="ARBA00005679"/>
    </source>
</evidence>
<evidence type="ECO:0000256" key="4">
    <source>
        <dbReference type="ARBA" id="ARBA00022729"/>
    </source>
</evidence>
<evidence type="ECO:0000256" key="6">
    <source>
        <dbReference type="SAM" id="MobiDB-lite"/>
    </source>
</evidence>
<evidence type="ECO:0000256" key="5">
    <source>
        <dbReference type="ARBA" id="ARBA00023180"/>
    </source>
</evidence>
<protein>
    <submittedName>
        <fullName evidence="7">Uncharacterized protein</fullName>
    </submittedName>
</protein>
<dbReference type="AlphaFoldDB" id="A0A6T0AVI1"/>
<keyword evidence="3" id="KW-0964">Secreted</keyword>
<reference evidence="7" key="1">
    <citation type="submission" date="2021-01" db="EMBL/GenBank/DDBJ databases">
        <authorList>
            <person name="Corre E."/>
            <person name="Pelletier E."/>
            <person name="Niang G."/>
            <person name="Scheremetjew M."/>
            <person name="Finn R."/>
            <person name="Kale V."/>
            <person name="Holt S."/>
            <person name="Cochrane G."/>
            <person name="Meng A."/>
            <person name="Brown T."/>
            <person name="Cohen L."/>
        </authorList>
    </citation>
    <scope>NUCLEOTIDE SEQUENCE</scope>
    <source>
        <strain evidence="7">379</strain>
    </source>
</reference>
<evidence type="ECO:0000256" key="1">
    <source>
        <dbReference type="ARBA" id="ARBA00004613"/>
    </source>
</evidence>
<gene>
    <name evidence="7" type="ORF">EHUX00137_LOCUS18587</name>
</gene>
<keyword evidence="5" id="KW-0325">Glycoprotein</keyword>
<name>A0A6T0AVI1_EMIHU</name>
<comment type="subcellular location">
    <subcellularLocation>
        <location evidence="1">Secreted</location>
    </subcellularLocation>
</comment>
<accession>A0A6T0AVI1</accession>
<dbReference type="EMBL" id="HBIR01024243">
    <property type="protein sequence ID" value="CAE0551166.1"/>
    <property type="molecule type" value="Transcribed_RNA"/>
</dbReference>
<evidence type="ECO:0000256" key="3">
    <source>
        <dbReference type="ARBA" id="ARBA00022525"/>
    </source>
</evidence>
<organism evidence="7">
    <name type="scientific">Emiliania huxleyi</name>
    <name type="common">Coccolithophore</name>
    <name type="synonym">Pontosphaera huxleyi</name>
    <dbReference type="NCBI Taxonomy" id="2903"/>
    <lineage>
        <taxon>Eukaryota</taxon>
        <taxon>Haptista</taxon>
        <taxon>Haptophyta</taxon>
        <taxon>Prymnesiophyceae</taxon>
        <taxon>Isochrysidales</taxon>
        <taxon>Noelaerhabdaceae</taxon>
        <taxon>Emiliania</taxon>
    </lineage>
</organism>
<feature type="region of interest" description="Disordered" evidence="6">
    <location>
        <begin position="85"/>
        <end position="123"/>
    </location>
</feature>
<dbReference type="GO" id="GO:0005576">
    <property type="term" value="C:extracellular region"/>
    <property type="evidence" value="ECO:0007669"/>
    <property type="project" value="UniProtKB-SubCell"/>
</dbReference>
<keyword evidence="4" id="KW-0732">Signal</keyword>
<comment type="similarity">
    <text evidence="2">Belongs to the GILT family.</text>
</comment>
<evidence type="ECO:0000313" key="7">
    <source>
        <dbReference type="EMBL" id="CAE0551166.1"/>
    </source>
</evidence>
<proteinExistence type="inferred from homology"/>
<sequence>MNVTLVPFGNAKYNGGVLTCQHGPNECTANSYEQCAIDEYPAFKVHFPYFTCLESAFLKGTEDIAATSAKCALRSLHLLFESHASPTNASPGARAPQRWTRPSSTRASRTRRAPPPCSASTSR</sequence>
<dbReference type="Pfam" id="PF03227">
    <property type="entry name" value="GILT"/>
    <property type="match status" value="1"/>
</dbReference>
<dbReference type="PANTHER" id="PTHR13234:SF8">
    <property type="entry name" value="GAMMA-INTERFERON-INDUCIBLE LYSOSOMAL THIOL REDUCTASE"/>
    <property type="match status" value="1"/>
</dbReference>
<dbReference type="PANTHER" id="PTHR13234">
    <property type="entry name" value="GAMMA-INTERFERON INDUCIBLE LYSOSOMAL THIOL REDUCTASE GILT"/>
    <property type="match status" value="1"/>
</dbReference>
<dbReference type="GO" id="GO:0016671">
    <property type="term" value="F:oxidoreductase activity, acting on a sulfur group of donors, disulfide as acceptor"/>
    <property type="evidence" value="ECO:0007669"/>
    <property type="project" value="InterPro"/>
</dbReference>